<evidence type="ECO:0008006" key="5">
    <source>
        <dbReference type="Google" id="ProtNLM"/>
    </source>
</evidence>
<dbReference type="GO" id="GO:0003677">
    <property type="term" value="F:DNA binding"/>
    <property type="evidence" value="ECO:0007669"/>
    <property type="project" value="InterPro"/>
</dbReference>
<evidence type="ECO:0000313" key="4">
    <source>
        <dbReference type="Proteomes" id="UP001175271"/>
    </source>
</evidence>
<protein>
    <recommendedName>
        <fullName evidence="5">Programmed cell death protein 5</fullName>
    </recommendedName>
</protein>
<reference evidence="3" key="1">
    <citation type="submission" date="2023-06" db="EMBL/GenBank/DDBJ databases">
        <title>Genomic analysis of the entomopathogenic nematode Steinernema hermaphroditum.</title>
        <authorList>
            <person name="Schwarz E.M."/>
            <person name="Heppert J.K."/>
            <person name="Baniya A."/>
            <person name="Schwartz H.T."/>
            <person name="Tan C.-H."/>
            <person name="Antoshechkin I."/>
            <person name="Sternberg P.W."/>
            <person name="Goodrich-Blair H."/>
            <person name="Dillman A.R."/>
        </authorList>
    </citation>
    <scope>NUCLEOTIDE SEQUENCE</scope>
    <source>
        <strain evidence="3">PS9179</strain>
        <tissue evidence="3">Whole animal</tissue>
    </source>
</reference>
<gene>
    <name evidence="3" type="ORF">QR680_009823</name>
</gene>
<dbReference type="Pfam" id="PF01984">
    <property type="entry name" value="dsDNA_bind"/>
    <property type="match status" value="1"/>
</dbReference>
<accession>A0AA39ING7</accession>
<comment type="similarity">
    <text evidence="1">Belongs to the PDCD5 family.</text>
</comment>
<evidence type="ECO:0000313" key="3">
    <source>
        <dbReference type="EMBL" id="KAK0426644.1"/>
    </source>
</evidence>
<dbReference type="InterPro" id="IPR002836">
    <property type="entry name" value="PDCD5-like"/>
</dbReference>
<evidence type="ECO:0000256" key="1">
    <source>
        <dbReference type="ARBA" id="ARBA00010490"/>
    </source>
</evidence>
<name>A0AA39ING7_9BILA</name>
<proteinExistence type="inferred from homology"/>
<dbReference type="EMBL" id="JAUCMV010000001">
    <property type="protein sequence ID" value="KAK0426644.1"/>
    <property type="molecule type" value="Genomic_DNA"/>
</dbReference>
<organism evidence="3 4">
    <name type="scientific">Steinernema hermaphroditum</name>
    <dbReference type="NCBI Taxonomy" id="289476"/>
    <lineage>
        <taxon>Eukaryota</taxon>
        <taxon>Metazoa</taxon>
        <taxon>Ecdysozoa</taxon>
        <taxon>Nematoda</taxon>
        <taxon>Chromadorea</taxon>
        <taxon>Rhabditida</taxon>
        <taxon>Tylenchina</taxon>
        <taxon>Panagrolaimomorpha</taxon>
        <taxon>Strongyloidoidea</taxon>
        <taxon>Steinernematidae</taxon>
        <taxon>Steinernema</taxon>
    </lineage>
</organism>
<dbReference type="AlphaFoldDB" id="A0AA39ING7"/>
<dbReference type="GO" id="GO:0005829">
    <property type="term" value="C:cytosol"/>
    <property type="evidence" value="ECO:0007669"/>
    <property type="project" value="TreeGrafter"/>
</dbReference>
<comment type="caution">
    <text evidence="3">The sequence shown here is derived from an EMBL/GenBank/DDBJ whole genome shotgun (WGS) entry which is preliminary data.</text>
</comment>
<dbReference type="SUPFAM" id="SSF46950">
    <property type="entry name" value="Double-stranded DNA-binding domain"/>
    <property type="match status" value="1"/>
</dbReference>
<dbReference type="InterPro" id="IPR036883">
    <property type="entry name" value="PDCD5-like_sf"/>
</dbReference>
<evidence type="ECO:0000256" key="2">
    <source>
        <dbReference type="SAM" id="MobiDB-lite"/>
    </source>
</evidence>
<keyword evidence="4" id="KW-1185">Reference proteome</keyword>
<dbReference type="GO" id="GO:0005634">
    <property type="term" value="C:nucleus"/>
    <property type="evidence" value="ECO:0007669"/>
    <property type="project" value="TreeGrafter"/>
</dbReference>
<dbReference type="PANTHER" id="PTHR10840">
    <property type="entry name" value="PROGRAMMED CELL DEATH PROTEIN 5"/>
    <property type="match status" value="1"/>
</dbReference>
<dbReference type="Gene3D" id="1.10.8.140">
    <property type="entry name" value="PDCD5-like"/>
    <property type="match status" value="1"/>
</dbReference>
<feature type="region of interest" description="Disordered" evidence="2">
    <location>
        <begin position="55"/>
        <end position="83"/>
    </location>
</feature>
<dbReference type="Proteomes" id="UP001175271">
    <property type="component" value="Unassembled WGS sequence"/>
</dbReference>
<sequence>MSSMPTTMSILSTDSELHGSPPFDSNLLLASTLFESSTTMEDPELAAIRARRMNQLQGPGGAGGVGNKQNDAQARQAAAEQQEEMKNSILSQCLHQDAIVRLSNLAAVKPEKARMVENMIIQMARRGQIAGKMSDTALRQLLDRVSEQTQKTTTVKFDRRRAAIDSDSD</sequence>
<dbReference type="PANTHER" id="PTHR10840:SF0">
    <property type="entry name" value="PROGRAMMED CELL DEATH PROTEIN 5"/>
    <property type="match status" value="1"/>
</dbReference>